<accession>K0RDT1</accession>
<proteinExistence type="predicted"/>
<feature type="non-terminal residue" evidence="1">
    <location>
        <position position="57"/>
    </location>
</feature>
<dbReference type="AlphaFoldDB" id="K0RDT1"/>
<reference evidence="1 2" key="1">
    <citation type="journal article" date="2012" name="Genome Biol.">
        <title>Genome and low-iron response of an oceanic diatom adapted to chronic iron limitation.</title>
        <authorList>
            <person name="Lommer M."/>
            <person name="Specht M."/>
            <person name="Roy A.S."/>
            <person name="Kraemer L."/>
            <person name="Andreson R."/>
            <person name="Gutowska M.A."/>
            <person name="Wolf J."/>
            <person name="Bergner S.V."/>
            <person name="Schilhabel M.B."/>
            <person name="Klostermeier U.C."/>
            <person name="Beiko R.G."/>
            <person name="Rosenstiel P."/>
            <person name="Hippler M."/>
            <person name="Laroche J."/>
        </authorList>
    </citation>
    <scope>NUCLEOTIDE SEQUENCE [LARGE SCALE GENOMIC DNA]</scope>
    <source>
        <strain evidence="1 2">CCMP1005</strain>
    </source>
</reference>
<dbReference type="EMBL" id="AGNL01043736">
    <property type="protein sequence ID" value="EJK50429.1"/>
    <property type="molecule type" value="Genomic_DNA"/>
</dbReference>
<gene>
    <name evidence="1" type="ORF">THAOC_30604</name>
</gene>
<sequence>MAAPGWFDAGDMAVPVVGLLSCQGIDARGASSAFSHARVSTPEVRLRPSLMPGYRPP</sequence>
<evidence type="ECO:0000313" key="1">
    <source>
        <dbReference type="EMBL" id="EJK50429.1"/>
    </source>
</evidence>
<evidence type="ECO:0000313" key="2">
    <source>
        <dbReference type="Proteomes" id="UP000266841"/>
    </source>
</evidence>
<keyword evidence="2" id="KW-1185">Reference proteome</keyword>
<protein>
    <submittedName>
        <fullName evidence="1">Uncharacterized protein</fullName>
    </submittedName>
</protein>
<name>K0RDT1_THAOC</name>
<organism evidence="1 2">
    <name type="scientific">Thalassiosira oceanica</name>
    <name type="common">Marine diatom</name>
    <dbReference type="NCBI Taxonomy" id="159749"/>
    <lineage>
        <taxon>Eukaryota</taxon>
        <taxon>Sar</taxon>
        <taxon>Stramenopiles</taxon>
        <taxon>Ochrophyta</taxon>
        <taxon>Bacillariophyta</taxon>
        <taxon>Coscinodiscophyceae</taxon>
        <taxon>Thalassiosirophycidae</taxon>
        <taxon>Thalassiosirales</taxon>
        <taxon>Thalassiosiraceae</taxon>
        <taxon>Thalassiosira</taxon>
    </lineage>
</organism>
<dbReference type="Proteomes" id="UP000266841">
    <property type="component" value="Unassembled WGS sequence"/>
</dbReference>
<comment type="caution">
    <text evidence="1">The sequence shown here is derived from an EMBL/GenBank/DDBJ whole genome shotgun (WGS) entry which is preliminary data.</text>
</comment>